<dbReference type="Proteomes" id="UP001172680">
    <property type="component" value="Unassembled WGS sequence"/>
</dbReference>
<protein>
    <submittedName>
        <fullName evidence="1">Uncharacterized protein</fullName>
    </submittedName>
</protein>
<evidence type="ECO:0000313" key="2">
    <source>
        <dbReference type="Proteomes" id="UP001172680"/>
    </source>
</evidence>
<comment type="caution">
    <text evidence="1">The sequence shown here is derived from an EMBL/GenBank/DDBJ whole genome shotgun (WGS) entry which is preliminary data.</text>
</comment>
<reference evidence="1" key="1">
    <citation type="submission" date="2022-10" db="EMBL/GenBank/DDBJ databases">
        <title>Culturing micro-colonial fungi from biological soil crusts in the Mojave desert and describing Neophaeococcomyces mojavensis, and introducing the new genera and species Taxawa tesnikishii.</title>
        <authorList>
            <person name="Kurbessoian T."/>
            <person name="Stajich J.E."/>
        </authorList>
    </citation>
    <scope>NUCLEOTIDE SEQUENCE</scope>
    <source>
        <strain evidence="1">JES_115</strain>
    </source>
</reference>
<organism evidence="1 2">
    <name type="scientific">Coniosporium tulheliwenetii</name>
    <dbReference type="NCBI Taxonomy" id="3383036"/>
    <lineage>
        <taxon>Eukaryota</taxon>
        <taxon>Fungi</taxon>
        <taxon>Dikarya</taxon>
        <taxon>Ascomycota</taxon>
        <taxon>Pezizomycotina</taxon>
        <taxon>Dothideomycetes</taxon>
        <taxon>Dothideomycetes incertae sedis</taxon>
        <taxon>Coniosporium</taxon>
    </lineage>
</organism>
<accession>A0ACC2Z2U7</accession>
<proteinExistence type="predicted"/>
<gene>
    <name evidence="1" type="ORF">H2199_005533</name>
</gene>
<keyword evidence="2" id="KW-1185">Reference proteome</keyword>
<name>A0ACC2Z2U7_9PEZI</name>
<dbReference type="EMBL" id="JAPDRP010000015">
    <property type="protein sequence ID" value="KAJ9641563.1"/>
    <property type="molecule type" value="Genomic_DNA"/>
</dbReference>
<sequence>MAFLQRDTNAPSSSGPSEQRPNQISATSIAPPTSPSASHDSSLFSPRSRKQLSLFFAGAAFMTLSLLTTRRALARKHTSTLPRFYQPSNRPSNPVNGPLEAVEALSLATVNVLSFGMMMTGGALWAFDISSMEEMRAKIRAGVLGVDADAGKAAREAEEEMEEWLATVLARKEDKERRRKEDMVEPRREDEGAQGGRGRL</sequence>
<evidence type="ECO:0000313" key="1">
    <source>
        <dbReference type="EMBL" id="KAJ9641563.1"/>
    </source>
</evidence>